<comment type="similarity">
    <text evidence="2">Belongs to the cyclin family. Cyclin AB subfamily.</text>
</comment>
<evidence type="ECO:0000313" key="10">
    <source>
        <dbReference type="EnsemblMetazoa" id="XP_038074012.1"/>
    </source>
</evidence>
<comment type="function">
    <text evidence="1">Essential for the control of the cell cycle at the G2/M (mitosis) transition.</text>
</comment>
<sequence>MSLRVRGTTNILGTAKLGMLNSENTDARMNGKMVTRATTKTIKSTLGTRGALENISNVAKNNVQAAAKKEIKQKRGMTKSKATSSLQSVIGLHVEPVEKVQSPEPMDMSEVSNALEAFSQNILEMGVDDIDKDDHENPQLCSEYVNDIYHYMRHLEREFKVRSDYMAMQEITDRMRTILIDWLVQVHLRFHLLQETLFLTIQILDRYLEVQAVSKTKLQLVGVTSMLIAAKYEEMYPPEIGDFVYITDNAYSKAQIRAMECNILRKLDFNLGKPLCIHFLRRCSKAGGVDGHKHTLSKYIMELTLPEYSFVKYDPSEIAAAALCLSTKILDEDMEWNKTLVHYSAYSEGHLAPIVQKMAVLLNNAPKSKFQAVRKKYASSKFMSISSSQELKSSVITDLADENC</sequence>
<feature type="domain" description="Cyclin C-terminal" evidence="9">
    <location>
        <begin position="274"/>
        <end position="391"/>
    </location>
</feature>
<dbReference type="GeneID" id="119742066"/>
<dbReference type="GO" id="GO:0044772">
    <property type="term" value="P:mitotic cell cycle phase transition"/>
    <property type="evidence" value="ECO:0007669"/>
    <property type="project" value="InterPro"/>
</dbReference>
<dbReference type="OMA" id="LLDYKCL"/>
<dbReference type="InterPro" id="IPR039361">
    <property type="entry name" value="Cyclin"/>
</dbReference>
<reference evidence="10" key="1">
    <citation type="submission" date="2022-11" db="UniProtKB">
        <authorList>
            <consortium name="EnsemblMetazoa"/>
        </authorList>
    </citation>
    <scope>IDENTIFICATION</scope>
</reference>
<dbReference type="GO" id="GO:0016538">
    <property type="term" value="F:cyclin-dependent protein serine/threonine kinase regulator activity"/>
    <property type="evidence" value="ECO:0007669"/>
    <property type="project" value="InterPro"/>
</dbReference>
<dbReference type="Gene3D" id="1.10.472.10">
    <property type="entry name" value="Cyclin-like"/>
    <property type="match status" value="2"/>
</dbReference>
<evidence type="ECO:0000259" key="8">
    <source>
        <dbReference type="SMART" id="SM00385"/>
    </source>
</evidence>
<dbReference type="SMART" id="SM00385">
    <property type="entry name" value="CYCLIN"/>
    <property type="match status" value="2"/>
</dbReference>
<evidence type="ECO:0000256" key="3">
    <source>
        <dbReference type="ARBA" id="ARBA00022618"/>
    </source>
</evidence>
<dbReference type="InterPro" id="IPR006671">
    <property type="entry name" value="Cyclin_N"/>
</dbReference>
<evidence type="ECO:0000256" key="2">
    <source>
        <dbReference type="ARBA" id="ARBA00006955"/>
    </source>
</evidence>
<dbReference type="Pfam" id="PF00134">
    <property type="entry name" value="Cyclin_N"/>
    <property type="match status" value="1"/>
</dbReference>
<evidence type="ECO:0000256" key="5">
    <source>
        <dbReference type="ARBA" id="ARBA00023306"/>
    </source>
</evidence>
<evidence type="ECO:0000313" key="11">
    <source>
        <dbReference type="Proteomes" id="UP000887568"/>
    </source>
</evidence>
<dbReference type="PROSITE" id="PS00292">
    <property type="entry name" value="CYCLINS"/>
    <property type="match status" value="1"/>
</dbReference>
<dbReference type="InterPro" id="IPR046965">
    <property type="entry name" value="Cyclin_A/B-like"/>
</dbReference>
<dbReference type="PIRSF" id="PIRSF001771">
    <property type="entry name" value="Cyclin_A_B_D_E"/>
    <property type="match status" value="1"/>
</dbReference>
<dbReference type="RefSeq" id="XP_038074012.1">
    <property type="nucleotide sequence ID" value="XM_038218084.1"/>
</dbReference>
<proteinExistence type="inferred from homology"/>
<dbReference type="AlphaFoldDB" id="A0A914BF07"/>
<evidence type="ECO:0000256" key="4">
    <source>
        <dbReference type="ARBA" id="ARBA00023127"/>
    </source>
</evidence>
<dbReference type="EnsemblMetazoa" id="XM_038218084.1">
    <property type="protein sequence ID" value="XP_038074012.1"/>
    <property type="gene ID" value="LOC119742066"/>
</dbReference>
<evidence type="ECO:0000259" key="9">
    <source>
        <dbReference type="SMART" id="SM01332"/>
    </source>
</evidence>
<evidence type="ECO:0000256" key="7">
    <source>
        <dbReference type="RuleBase" id="RU000383"/>
    </source>
</evidence>
<dbReference type="GO" id="GO:0005829">
    <property type="term" value="C:cytosol"/>
    <property type="evidence" value="ECO:0007669"/>
    <property type="project" value="UniProtKB-ARBA"/>
</dbReference>
<evidence type="ECO:0000256" key="6">
    <source>
        <dbReference type="ARBA" id="ARBA00039199"/>
    </source>
</evidence>
<keyword evidence="3" id="KW-0132">Cell division</keyword>
<dbReference type="InterPro" id="IPR048258">
    <property type="entry name" value="Cyclins_cyclin-box"/>
</dbReference>
<dbReference type="FunFam" id="1.10.472.10:FF:000198">
    <property type="entry name" value="G2/mitotic-specific cyclin-B1"/>
    <property type="match status" value="1"/>
</dbReference>
<dbReference type="InterPro" id="IPR004367">
    <property type="entry name" value="Cyclin_C-dom"/>
</dbReference>
<keyword evidence="11" id="KW-1185">Reference proteome</keyword>
<accession>A0A914BF07</accession>
<dbReference type="CDD" id="cd20509">
    <property type="entry name" value="CYCLIN_CCNB1-like_rpt2"/>
    <property type="match status" value="1"/>
</dbReference>
<organism evidence="10 11">
    <name type="scientific">Patiria miniata</name>
    <name type="common">Bat star</name>
    <name type="synonym">Asterina miniata</name>
    <dbReference type="NCBI Taxonomy" id="46514"/>
    <lineage>
        <taxon>Eukaryota</taxon>
        <taxon>Metazoa</taxon>
        <taxon>Echinodermata</taxon>
        <taxon>Eleutherozoa</taxon>
        <taxon>Asterozoa</taxon>
        <taxon>Asteroidea</taxon>
        <taxon>Valvatacea</taxon>
        <taxon>Valvatida</taxon>
        <taxon>Asterinidae</taxon>
        <taxon>Patiria</taxon>
    </lineage>
</organism>
<keyword evidence="5" id="KW-0131">Cell cycle</keyword>
<feature type="domain" description="Cyclin-like" evidence="8">
    <location>
        <begin position="278"/>
        <end position="360"/>
    </location>
</feature>
<dbReference type="Pfam" id="PF02984">
    <property type="entry name" value="Cyclin_C"/>
    <property type="match status" value="1"/>
</dbReference>
<keyword evidence="4 7" id="KW-0195">Cyclin</keyword>
<feature type="domain" description="Cyclin-like" evidence="8">
    <location>
        <begin position="181"/>
        <end position="265"/>
    </location>
</feature>
<dbReference type="GO" id="GO:0051301">
    <property type="term" value="P:cell division"/>
    <property type="evidence" value="ECO:0007669"/>
    <property type="project" value="UniProtKB-KW"/>
</dbReference>
<dbReference type="CDD" id="cd20507">
    <property type="entry name" value="CYCLIN_CCNB1-like_rpt1"/>
    <property type="match status" value="1"/>
</dbReference>
<dbReference type="InterPro" id="IPR036915">
    <property type="entry name" value="Cyclin-like_sf"/>
</dbReference>
<dbReference type="Proteomes" id="UP000887568">
    <property type="component" value="Unplaced"/>
</dbReference>
<dbReference type="OrthoDB" id="5590282at2759"/>
<dbReference type="SUPFAM" id="SSF47954">
    <property type="entry name" value="Cyclin-like"/>
    <property type="match status" value="2"/>
</dbReference>
<name>A0A914BF07_PATMI</name>
<dbReference type="InterPro" id="IPR013763">
    <property type="entry name" value="Cyclin-like_dom"/>
</dbReference>
<protein>
    <recommendedName>
        <fullName evidence="6">G2/mitotic-specific cyclin-B</fullName>
    </recommendedName>
</protein>
<dbReference type="PANTHER" id="PTHR10177">
    <property type="entry name" value="CYCLINS"/>
    <property type="match status" value="1"/>
</dbReference>
<dbReference type="SMART" id="SM01332">
    <property type="entry name" value="Cyclin_C"/>
    <property type="match status" value="1"/>
</dbReference>
<evidence type="ECO:0000256" key="1">
    <source>
        <dbReference type="ARBA" id="ARBA00003222"/>
    </source>
</evidence>